<protein>
    <submittedName>
        <fullName evidence="1">Uncharacterized protein</fullName>
    </submittedName>
</protein>
<proteinExistence type="predicted"/>
<dbReference type="AlphaFoldDB" id="A0A0E9UJ83"/>
<name>A0A0E9UJ83_ANGAN</name>
<accession>A0A0E9UJ83</accession>
<reference evidence="1" key="2">
    <citation type="journal article" date="2015" name="Fish Shellfish Immunol.">
        <title>Early steps in the European eel (Anguilla anguilla)-Vibrio vulnificus interaction in the gills: Role of the RtxA13 toxin.</title>
        <authorList>
            <person name="Callol A."/>
            <person name="Pajuelo D."/>
            <person name="Ebbesson L."/>
            <person name="Teles M."/>
            <person name="MacKenzie S."/>
            <person name="Amaro C."/>
        </authorList>
    </citation>
    <scope>NUCLEOTIDE SEQUENCE</scope>
</reference>
<sequence>MPKPHVRYCPLTELCASLATGSGVREASWQLHVFRREKLQLSTLSRIGSEGTVH</sequence>
<organism evidence="1">
    <name type="scientific">Anguilla anguilla</name>
    <name type="common">European freshwater eel</name>
    <name type="synonym">Muraena anguilla</name>
    <dbReference type="NCBI Taxonomy" id="7936"/>
    <lineage>
        <taxon>Eukaryota</taxon>
        <taxon>Metazoa</taxon>
        <taxon>Chordata</taxon>
        <taxon>Craniata</taxon>
        <taxon>Vertebrata</taxon>
        <taxon>Euteleostomi</taxon>
        <taxon>Actinopterygii</taxon>
        <taxon>Neopterygii</taxon>
        <taxon>Teleostei</taxon>
        <taxon>Anguilliformes</taxon>
        <taxon>Anguillidae</taxon>
        <taxon>Anguilla</taxon>
    </lineage>
</organism>
<evidence type="ECO:0000313" key="1">
    <source>
        <dbReference type="EMBL" id="JAH65058.1"/>
    </source>
</evidence>
<dbReference type="EMBL" id="GBXM01043519">
    <property type="protein sequence ID" value="JAH65058.1"/>
    <property type="molecule type" value="Transcribed_RNA"/>
</dbReference>
<reference evidence="1" key="1">
    <citation type="submission" date="2014-11" db="EMBL/GenBank/DDBJ databases">
        <authorList>
            <person name="Amaro Gonzalez C."/>
        </authorList>
    </citation>
    <scope>NUCLEOTIDE SEQUENCE</scope>
</reference>